<name>A0A6B3LC03_9BACT</name>
<dbReference type="RefSeq" id="WP_164364063.1">
    <property type="nucleotide sequence ID" value="NZ_CP066776.1"/>
</dbReference>
<dbReference type="InterPro" id="IPR050407">
    <property type="entry name" value="Geranylgeranyl_reductase"/>
</dbReference>
<dbReference type="EMBL" id="CP066776">
    <property type="protein sequence ID" value="QQL45919.1"/>
    <property type="molecule type" value="Genomic_DNA"/>
</dbReference>
<dbReference type="PRINTS" id="PR00420">
    <property type="entry name" value="RNGMNOXGNASE"/>
</dbReference>
<dbReference type="Pfam" id="PF01494">
    <property type="entry name" value="FAD_binding_3"/>
    <property type="match status" value="1"/>
</dbReference>
<dbReference type="PANTHER" id="PTHR42685">
    <property type="entry name" value="GERANYLGERANYL DIPHOSPHATE REDUCTASE"/>
    <property type="match status" value="1"/>
</dbReference>
<dbReference type="Proteomes" id="UP000475117">
    <property type="component" value="Chromosome"/>
</dbReference>
<gene>
    <name evidence="2" type="ORF">G3M56_004890</name>
</gene>
<protein>
    <submittedName>
        <fullName evidence="2">FAD-dependent monooxygenase</fullName>
    </submittedName>
</protein>
<dbReference type="Gene3D" id="3.50.50.60">
    <property type="entry name" value="FAD/NAD(P)-binding domain"/>
    <property type="match status" value="2"/>
</dbReference>
<dbReference type="SUPFAM" id="SSF51905">
    <property type="entry name" value="FAD/NAD(P)-binding domain"/>
    <property type="match status" value="1"/>
</dbReference>
<dbReference type="GO" id="GO:0071949">
    <property type="term" value="F:FAD binding"/>
    <property type="evidence" value="ECO:0007669"/>
    <property type="project" value="InterPro"/>
</dbReference>
<reference evidence="2 3" key="1">
    <citation type="submission" date="2020-12" db="EMBL/GenBank/DDBJ databases">
        <title>Sulforoseuscoccus oceanibium gen. nov., sp. nov., a representative of the phylum Verrucomicrobia with special cytoplasmic membrane, and proposal of Sulforoseuscoccusaceae fam. nov.</title>
        <authorList>
            <person name="Xi F."/>
        </authorList>
    </citation>
    <scope>NUCLEOTIDE SEQUENCE [LARGE SCALE GENOMIC DNA]</scope>
    <source>
        <strain evidence="2 3">T37</strain>
    </source>
</reference>
<evidence type="ECO:0000313" key="3">
    <source>
        <dbReference type="Proteomes" id="UP000475117"/>
    </source>
</evidence>
<feature type="domain" description="FAD-binding" evidence="1">
    <location>
        <begin position="3"/>
        <end position="73"/>
    </location>
</feature>
<dbReference type="GO" id="GO:0004497">
    <property type="term" value="F:monooxygenase activity"/>
    <property type="evidence" value="ECO:0007669"/>
    <property type="project" value="UniProtKB-KW"/>
</dbReference>
<accession>A0A6B3LC03</accession>
<proteinExistence type="predicted"/>
<dbReference type="PANTHER" id="PTHR42685:SF22">
    <property type="entry name" value="CONDITIONED MEDIUM FACTOR RECEPTOR 1"/>
    <property type="match status" value="1"/>
</dbReference>
<keyword evidence="3" id="KW-1185">Reference proteome</keyword>
<keyword evidence="2" id="KW-0560">Oxidoreductase</keyword>
<keyword evidence="2" id="KW-0503">Monooxygenase</keyword>
<evidence type="ECO:0000259" key="1">
    <source>
        <dbReference type="Pfam" id="PF01494"/>
    </source>
</evidence>
<dbReference type="AlphaFoldDB" id="A0A6B3LC03"/>
<sequence length="338" mass="36657">MKDVRIVGGGLAGLSLGIALRERGVPVRVLEAGRYPQHRVCGEFICGVSDDVLDSLGVIDLLSDAVEHSRMAWWVGDELVMTRPMPQSARGISRYVLDQRLADRFCEFGGDLMVGRRGTEERSEGVVWAAGKRKAGGRTWIGLKVHIDLASVDGLEMHVGERGYLGLCRVAGDRVNACGLFRMDQGLKGRGGDLLLRYLEANGLGSLARRLAEGEMDATSFSATAGFSLGSQPSGGQVCIGDRLNLIPPFTGNGMSMALESSALLMPLLVRYSKGELTWDAVARKYAEAGRGQFSRRMTTAKVLHPMLFHPLGRGVLSRLARGGVLPLDYLFNRLRTP</sequence>
<dbReference type="KEGG" id="soa:G3M56_004890"/>
<dbReference type="InterPro" id="IPR036188">
    <property type="entry name" value="FAD/NAD-bd_sf"/>
</dbReference>
<evidence type="ECO:0000313" key="2">
    <source>
        <dbReference type="EMBL" id="QQL45919.1"/>
    </source>
</evidence>
<organism evidence="2 3">
    <name type="scientific">Sulfuriroseicoccus oceanibius</name>
    <dbReference type="NCBI Taxonomy" id="2707525"/>
    <lineage>
        <taxon>Bacteria</taxon>
        <taxon>Pseudomonadati</taxon>
        <taxon>Verrucomicrobiota</taxon>
        <taxon>Verrucomicrobiia</taxon>
        <taxon>Verrucomicrobiales</taxon>
        <taxon>Verrucomicrobiaceae</taxon>
        <taxon>Sulfuriroseicoccus</taxon>
    </lineage>
</organism>
<dbReference type="InterPro" id="IPR002938">
    <property type="entry name" value="FAD-bd"/>
</dbReference>